<feature type="domain" description="HTH marR-type" evidence="4">
    <location>
        <begin position="1"/>
        <end position="135"/>
    </location>
</feature>
<name>A0A1Z5IXN1_9LACO</name>
<protein>
    <submittedName>
        <fullName evidence="5">MarR family transcriptional regulator</fullName>
    </submittedName>
</protein>
<dbReference type="PROSITE" id="PS50995">
    <property type="entry name" value="HTH_MARR_2"/>
    <property type="match status" value="1"/>
</dbReference>
<dbReference type="AlphaFoldDB" id="A0A1Z5IXN1"/>
<dbReference type="PANTHER" id="PTHR42756:SF1">
    <property type="entry name" value="TRANSCRIPTIONAL REPRESSOR OF EMRAB OPERON"/>
    <property type="match status" value="1"/>
</dbReference>
<dbReference type="GO" id="GO:0003700">
    <property type="term" value="F:DNA-binding transcription factor activity"/>
    <property type="evidence" value="ECO:0007669"/>
    <property type="project" value="InterPro"/>
</dbReference>
<keyword evidence="3" id="KW-0804">Transcription</keyword>
<dbReference type="Pfam" id="PF01047">
    <property type="entry name" value="MarR"/>
    <property type="match status" value="1"/>
</dbReference>
<comment type="caution">
    <text evidence="5">The sequence shown here is derived from an EMBL/GenBank/DDBJ whole genome shotgun (WGS) entry which is preliminary data.</text>
</comment>
<dbReference type="InterPro" id="IPR000835">
    <property type="entry name" value="HTH_MarR-typ"/>
</dbReference>
<evidence type="ECO:0000256" key="2">
    <source>
        <dbReference type="ARBA" id="ARBA00023125"/>
    </source>
</evidence>
<organism evidence="5 6">
    <name type="scientific">Secundilactobacillus pentosiphilus</name>
    <dbReference type="NCBI Taxonomy" id="1714682"/>
    <lineage>
        <taxon>Bacteria</taxon>
        <taxon>Bacillati</taxon>
        <taxon>Bacillota</taxon>
        <taxon>Bacilli</taxon>
        <taxon>Lactobacillales</taxon>
        <taxon>Lactobacillaceae</taxon>
        <taxon>Secundilactobacillus</taxon>
    </lineage>
</organism>
<keyword evidence="1" id="KW-0805">Transcription regulation</keyword>
<dbReference type="Gene3D" id="1.10.10.10">
    <property type="entry name" value="Winged helix-like DNA-binding domain superfamily/Winged helix DNA-binding domain"/>
    <property type="match status" value="1"/>
</dbReference>
<dbReference type="OrthoDB" id="2309055at2"/>
<accession>A0A1Z5IXN1</accession>
<dbReference type="Proteomes" id="UP000198414">
    <property type="component" value="Unassembled WGS sequence"/>
</dbReference>
<dbReference type="GO" id="GO:0003677">
    <property type="term" value="F:DNA binding"/>
    <property type="evidence" value="ECO:0007669"/>
    <property type="project" value="UniProtKB-KW"/>
</dbReference>
<reference evidence="5 6" key="1">
    <citation type="submission" date="2015-11" db="EMBL/GenBank/DDBJ databases">
        <title>Draft genome sequences of new species of the genus Lactobacillus isolated from orchardgrass silage.</title>
        <authorList>
            <person name="Tohno M."/>
            <person name="Tanizawa Y."/>
            <person name="Arita M."/>
        </authorList>
    </citation>
    <scope>NUCLEOTIDE SEQUENCE [LARGE SCALE GENOMIC DNA]</scope>
    <source>
        <strain evidence="5 6">IWT25</strain>
    </source>
</reference>
<dbReference type="SUPFAM" id="SSF46785">
    <property type="entry name" value="Winged helix' DNA-binding domain"/>
    <property type="match status" value="1"/>
</dbReference>
<dbReference type="PANTHER" id="PTHR42756">
    <property type="entry name" value="TRANSCRIPTIONAL REGULATOR, MARR"/>
    <property type="match status" value="1"/>
</dbReference>
<evidence type="ECO:0000313" key="6">
    <source>
        <dbReference type="Proteomes" id="UP000198414"/>
    </source>
</evidence>
<keyword evidence="2" id="KW-0238">DNA-binding</keyword>
<evidence type="ECO:0000256" key="1">
    <source>
        <dbReference type="ARBA" id="ARBA00023015"/>
    </source>
</evidence>
<dbReference type="EMBL" id="BCMI01000019">
    <property type="protein sequence ID" value="GAX06533.1"/>
    <property type="molecule type" value="Genomic_DNA"/>
</dbReference>
<evidence type="ECO:0000259" key="4">
    <source>
        <dbReference type="PROSITE" id="PS50995"/>
    </source>
</evidence>
<sequence length="164" mass="18400">MADELTTHMLTEKFFDLTMYFTLEMQQKAGSQLLYQGQGNVLMALGEQDGLTLKELTAKLQIAAPSTTEFVNKLVKKGLVTKTRSEKDKRKMIVRLTAAGRASLSQVDQADISEWQLLSESEQQQFAALMDQLIAGLASKYGDPTSKQQLANLKQHFIQRTQEN</sequence>
<dbReference type="SMART" id="SM00347">
    <property type="entry name" value="HTH_MARR"/>
    <property type="match status" value="1"/>
</dbReference>
<dbReference type="RefSeq" id="WP_089121536.1">
    <property type="nucleotide sequence ID" value="NZ_BCMI01000019.1"/>
</dbReference>
<gene>
    <name evidence="5" type="primary">marR_18</name>
    <name evidence="5" type="ORF">IWT25_01878</name>
</gene>
<dbReference type="InterPro" id="IPR036388">
    <property type="entry name" value="WH-like_DNA-bd_sf"/>
</dbReference>
<dbReference type="InterPro" id="IPR036390">
    <property type="entry name" value="WH_DNA-bd_sf"/>
</dbReference>
<evidence type="ECO:0000313" key="5">
    <source>
        <dbReference type="EMBL" id="GAX06533.1"/>
    </source>
</evidence>
<evidence type="ECO:0000256" key="3">
    <source>
        <dbReference type="ARBA" id="ARBA00023163"/>
    </source>
</evidence>
<proteinExistence type="predicted"/>